<reference evidence="3" key="1">
    <citation type="submission" date="2025-08" db="UniProtKB">
        <authorList>
            <consortium name="RefSeq"/>
        </authorList>
    </citation>
    <scope>IDENTIFICATION</scope>
    <source>
        <tissue evidence="3">Fruit stalk</tissue>
    </source>
</reference>
<evidence type="ECO:0000256" key="1">
    <source>
        <dbReference type="SAM" id="MobiDB-lite"/>
    </source>
</evidence>
<dbReference type="OrthoDB" id="689054at2759"/>
<evidence type="ECO:0000313" key="2">
    <source>
        <dbReference type="Proteomes" id="UP000515121"/>
    </source>
</evidence>
<dbReference type="GeneID" id="111292911"/>
<dbReference type="Proteomes" id="UP000515121">
    <property type="component" value="Unplaced"/>
</dbReference>
<dbReference type="PANTHER" id="PTHR33264:SF6">
    <property type="entry name" value="OS01G0638800 PROTEIN"/>
    <property type="match status" value="1"/>
</dbReference>
<proteinExistence type="predicted"/>
<dbReference type="PANTHER" id="PTHR33264">
    <property type="entry name" value="EXPRESSED PROTEIN"/>
    <property type="match status" value="1"/>
</dbReference>
<sequence>MVNYILSRSRRNQMEENSSPRASRKGGGSTRKKSSILTLALVKVPWKMGRKCLGLEKKKKRNRVEMKRKCKKSCCNCCSSSSNEVGDDHDHHDHQFGDGNLGERIGVEEGIWELSTEEEMGNFSARFEAERFWLELYQVGHLGFGRVSFTGI</sequence>
<accession>A0A6P5YMJ0</accession>
<evidence type="ECO:0000313" key="3">
    <source>
        <dbReference type="RefSeq" id="XP_022741281.1"/>
    </source>
</evidence>
<gene>
    <name evidence="3" type="primary">LOC111292911</name>
</gene>
<dbReference type="AlphaFoldDB" id="A0A6P5YMJ0"/>
<feature type="region of interest" description="Disordered" evidence="1">
    <location>
        <begin position="1"/>
        <end position="34"/>
    </location>
</feature>
<keyword evidence="2" id="KW-1185">Reference proteome</keyword>
<organism evidence="2 3">
    <name type="scientific">Durio zibethinus</name>
    <name type="common">Durian</name>
    <dbReference type="NCBI Taxonomy" id="66656"/>
    <lineage>
        <taxon>Eukaryota</taxon>
        <taxon>Viridiplantae</taxon>
        <taxon>Streptophyta</taxon>
        <taxon>Embryophyta</taxon>
        <taxon>Tracheophyta</taxon>
        <taxon>Spermatophyta</taxon>
        <taxon>Magnoliopsida</taxon>
        <taxon>eudicotyledons</taxon>
        <taxon>Gunneridae</taxon>
        <taxon>Pentapetalae</taxon>
        <taxon>rosids</taxon>
        <taxon>malvids</taxon>
        <taxon>Malvales</taxon>
        <taxon>Malvaceae</taxon>
        <taxon>Helicteroideae</taxon>
        <taxon>Durio</taxon>
    </lineage>
</organism>
<dbReference type="RefSeq" id="XP_022741281.1">
    <property type="nucleotide sequence ID" value="XM_022885546.1"/>
</dbReference>
<dbReference type="KEGG" id="dzi:111292911"/>
<name>A0A6P5YMJ0_DURZI</name>
<protein>
    <submittedName>
        <fullName evidence="3">Uncharacterized protein LOC111292911</fullName>
    </submittedName>
</protein>